<comment type="pathway">
    <text evidence="9">Cofactor biosynthesis; biotin biosynthesis; biotin from 7,8-diaminononanoate: step 1/2.</text>
</comment>
<evidence type="ECO:0000256" key="5">
    <source>
        <dbReference type="ARBA" id="ARBA00022756"/>
    </source>
</evidence>
<gene>
    <name evidence="9 10" type="primary">bioD</name>
    <name evidence="10" type="ORF">GFU50_18435</name>
</gene>
<dbReference type="HAMAP" id="MF_00336">
    <property type="entry name" value="BioD"/>
    <property type="match status" value="1"/>
</dbReference>
<dbReference type="GO" id="GO:0005524">
    <property type="term" value="F:ATP binding"/>
    <property type="evidence" value="ECO:0007669"/>
    <property type="project" value="UniProtKB-UniRule"/>
</dbReference>
<dbReference type="PIRSF" id="PIRSF006755">
    <property type="entry name" value="DTB_synth"/>
    <property type="match status" value="1"/>
</dbReference>
<name>A0ABD6Z4Q8_ENTCA</name>
<dbReference type="GO" id="GO:0000287">
    <property type="term" value="F:magnesium ion binding"/>
    <property type="evidence" value="ECO:0007669"/>
    <property type="project" value="UniProtKB-UniRule"/>
</dbReference>
<evidence type="ECO:0000313" key="11">
    <source>
        <dbReference type="Proteomes" id="UP000422837"/>
    </source>
</evidence>
<dbReference type="EMBL" id="CP046126">
    <property type="protein sequence ID" value="QGN31460.1"/>
    <property type="molecule type" value="Genomic_DNA"/>
</dbReference>
<reference evidence="10 11" key="1">
    <citation type="submission" date="2019-11" db="EMBL/GenBank/DDBJ databases">
        <title>Detection and genome characteristic of a blood enterococcus casselifavus isolate from Zhengzhou,china.</title>
        <authorList>
            <person name="Wen P."/>
        </authorList>
    </citation>
    <scope>NUCLEOTIDE SEQUENCE [LARGE SCALE GENOMIC DNA]</scope>
    <source>
        <strain evidence="10 11">EC291</strain>
        <plasmid evidence="10 11">unnamed3</plasmid>
    </source>
</reference>
<dbReference type="GO" id="GO:0009102">
    <property type="term" value="P:biotin biosynthetic process"/>
    <property type="evidence" value="ECO:0007669"/>
    <property type="project" value="UniProtKB-UniRule"/>
</dbReference>
<keyword evidence="2 9" id="KW-0436">Ligase</keyword>
<evidence type="ECO:0000256" key="3">
    <source>
        <dbReference type="ARBA" id="ARBA00022723"/>
    </source>
</evidence>
<comment type="subcellular location">
    <subcellularLocation>
        <location evidence="9">Cytoplasm</location>
    </subcellularLocation>
</comment>
<comment type="catalytic activity">
    <reaction evidence="8">
        <text>(7R,8S)-8-amino-7-(carboxyamino)nonanoate + ATP = (4R,5S)-dethiobiotin + ADP + phosphate + H(+)</text>
        <dbReference type="Rhea" id="RHEA:63684"/>
        <dbReference type="ChEBI" id="CHEBI:15378"/>
        <dbReference type="ChEBI" id="CHEBI:30616"/>
        <dbReference type="ChEBI" id="CHEBI:43474"/>
        <dbReference type="ChEBI" id="CHEBI:149470"/>
        <dbReference type="ChEBI" id="CHEBI:149473"/>
        <dbReference type="ChEBI" id="CHEBI:456216"/>
    </reaction>
</comment>
<evidence type="ECO:0000256" key="9">
    <source>
        <dbReference type="HAMAP-Rule" id="MF_00336"/>
    </source>
</evidence>
<evidence type="ECO:0000256" key="4">
    <source>
        <dbReference type="ARBA" id="ARBA00022741"/>
    </source>
</evidence>
<feature type="binding site" evidence="9">
    <location>
        <begin position="13"/>
        <end position="18"/>
    </location>
    <ligand>
        <name>ATP</name>
        <dbReference type="ChEBI" id="CHEBI:30616"/>
    </ligand>
</feature>
<organism evidence="10 11">
    <name type="scientific">Enterococcus casseliflavus</name>
    <name type="common">Enterococcus flavescens</name>
    <dbReference type="NCBI Taxonomy" id="37734"/>
    <lineage>
        <taxon>Bacteria</taxon>
        <taxon>Bacillati</taxon>
        <taxon>Bacillota</taxon>
        <taxon>Bacilli</taxon>
        <taxon>Lactobacillales</taxon>
        <taxon>Enterococcaceae</taxon>
        <taxon>Enterococcus</taxon>
    </lineage>
</organism>
<keyword evidence="1 9" id="KW-0963">Cytoplasm</keyword>
<feature type="binding site" evidence="9">
    <location>
        <position position="48"/>
    </location>
    <ligand>
        <name>Mg(2+)</name>
        <dbReference type="ChEBI" id="CHEBI:18420"/>
    </ligand>
</feature>
<dbReference type="InterPro" id="IPR027417">
    <property type="entry name" value="P-loop_NTPase"/>
</dbReference>
<geneLocation type="plasmid" evidence="10 11">
    <name>unnamed3</name>
</geneLocation>
<feature type="binding site" evidence="9">
    <location>
        <position position="43"/>
    </location>
    <ligand>
        <name>substrate</name>
    </ligand>
</feature>
<dbReference type="Proteomes" id="UP000422837">
    <property type="component" value="Plasmid unnamed3"/>
</dbReference>
<comment type="similarity">
    <text evidence="9">Belongs to the dethiobiotin synthetase family.</text>
</comment>
<dbReference type="AlphaFoldDB" id="A0ABD6Z4Q8"/>
<feature type="binding site" evidence="9">
    <location>
        <begin position="107"/>
        <end position="110"/>
    </location>
    <ligand>
        <name>ATP</name>
        <dbReference type="ChEBI" id="CHEBI:30616"/>
    </ligand>
</feature>
<protein>
    <recommendedName>
        <fullName evidence="9">ATP-dependent dethiobiotin synthetase BioD</fullName>
        <ecNumber evidence="9">6.3.3.3</ecNumber>
    </recommendedName>
    <alternativeName>
        <fullName evidence="9">DTB synthetase</fullName>
        <shortName evidence="9">DTBS</shortName>
    </alternativeName>
    <alternativeName>
        <fullName evidence="9">Dethiobiotin synthase</fullName>
    </alternativeName>
</protein>
<dbReference type="EC" id="6.3.3.3" evidence="9"/>
<feature type="binding site" evidence="9">
    <location>
        <position position="48"/>
    </location>
    <ligand>
        <name>ATP</name>
        <dbReference type="ChEBI" id="CHEBI:30616"/>
    </ligand>
</feature>
<keyword evidence="4 9" id="KW-0547">Nucleotide-binding</keyword>
<dbReference type="Gene3D" id="3.40.50.300">
    <property type="entry name" value="P-loop containing nucleotide triphosphate hydrolases"/>
    <property type="match status" value="1"/>
</dbReference>
<sequence>MSNQYIICGIGTDCGKSVVSVLLYDYLKKRTKPEPILVKPVQTGAALDTDFYQACQINRQNIFNFYTMTLETSIHTASHLAEKTIDVDQMVHETVSLQTKNRPLLLELAGGLMSPLNETTLMIDFVEALQLPVIVVVDNYLGAINHALLTTEALKNRGIPIAGLINNTSKKENAYDQTSLEIITGYTGLSVIGRVPYLTKIEDQLTEPDKKSELVKEWQLNVSQAN</sequence>
<accession>A0ABD6Z4Q8</accession>
<comment type="cofactor">
    <cofactor evidence="9">
        <name>Mg(2+)</name>
        <dbReference type="ChEBI" id="CHEBI:18420"/>
    </cofactor>
</comment>
<evidence type="ECO:0000256" key="7">
    <source>
        <dbReference type="ARBA" id="ARBA00022842"/>
    </source>
</evidence>
<dbReference type="CDD" id="cd03109">
    <property type="entry name" value="DTBS"/>
    <property type="match status" value="1"/>
</dbReference>
<keyword evidence="10" id="KW-0614">Plasmid</keyword>
<dbReference type="GO" id="GO:0005737">
    <property type="term" value="C:cytoplasm"/>
    <property type="evidence" value="ECO:0007669"/>
    <property type="project" value="UniProtKB-SubCell"/>
</dbReference>
<comment type="function">
    <text evidence="9">Catalyzes a mechanistically unusual reaction, the ATP-dependent insertion of CO2 between the N7 and N8 nitrogen atoms of 7,8-diaminopelargonic acid (DAPA, also called 7,8-diammoniononanoate) to form a ureido ring.</text>
</comment>
<feature type="active site" evidence="9">
    <location>
        <position position="39"/>
    </location>
</feature>
<dbReference type="PANTHER" id="PTHR43210">
    <property type="entry name" value="DETHIOBIOTIN SYNTHETASE"/>
    <property type="match status" value="1"/>
</dbReference>
<evidence type="ECO:0000256" key="6">
    <source>
        <dbReference type="ARBA" id="ARBA00022840"/>
    </source>
</evidence>
<feature type="binding site" evidence="9">
    <location>
        <position position="107"/>
    </location>
    <ligand>
        <name>Mg(2+)</name>
        <dbReference type="ChEBI" id="CHEBI:18420"/>
    </ligand>
</feature>
<keyword evidence="7 9" id="KW-0460">Magnesium</keyword>
<comment type="catalytic activity">
    <reaction evidence="9">
        <text>(7R,8S)-7,8-diammoniononanoate + CO2 + ATP = (4R,5S)-dethiobiotin + ADP + phosphate + 3 H(+)</text>
        <dbReference type="Rhea" id="RHEA:15805"/>
        <dbReference type="ChEBI" id="CHEBI:15378"/>
        <dbReference type="ChEBI" id="CHEBI:16526"/>
        <dbReference type="ChEBI" id="CHEBI:30616"/>
        <dbReference type="ChEBI" id="CHEBI:43474"/>
        <dbReference type="ChEBI" id="CHEBI:149469"/>
        <dbReference type="ChEBI" id="CHEBI:149473"/>
        <dbReference type="ChEBI" id="CHEBI:456216"/>
        <dbReference type="EC" id="6.3.3.3"/>
    </reaction>
</comment>
<dbReference type="InterPro" id="IPR004472">
    <property type="entry name" value="DTB_synth_BioD"/>
</dbReference>
<evidence type="ECO:0000256" key="1">
    <source>
        <dbReference type="ARBA" id="ARBA00022490"/>
    </source>
</evidence>
<dbReference type="RefSeq" id="WP_154694697.1">
    <property type="nucleotide sequence ID" value="NZ_CP046126.1"/>
</dbReference>
<proteinExistence type="inferred from homology"/>
<comment type="caution">
    <text evidence="9">Lacks conserved residue(s) required for the propagation of feature annotation.</text>
</comment>
<dbReference type="GO" id="GO:0004141">
    <property type="term" value="F:dethiobiotin synthase activity"/>
    <property type="evidence" value="ECO:0007669"/>
    <property type="project" value="UniProtKB-UniRule"/>
</dbReference>
<comment type="subunit">
    <text evidence="9">Homodimer.</text>
</comment>
<keyword evidence="5 9" id="KW-0093">Biotin biosynthesis</keyword>
<feature type="binding site" evidence="9">
    <location>
        <begin position="196"/>
        <end position="198"/>
    </location>
    <ligand>
        <name>ATP</name>
        <dbReference type="ChEBI" id="CHEBI:30616"/>
    </ligand>
</feature>
<evidence type="ECO:0000256" key="8">
    <source>
        <dbReference type="ARBA" id="ARBA00047386"/>
    </source>
</evidence>
<evidence type="ECO:0000313" key="10">
    <source>
        <dbReference type="EMBL" id="QGN31460.1"/>
    </source>
</evidence>
<dbReference type="PANTHER" id="PTHR43210:SF2">
    <property type="entry name" value="ATP-DEPENDENT DETHIOBIOTIN SYNTHETASE BIOD 2"/>
    <property type="match status" value="1"/>
</dbReference>
<dbReference type="NCBIfam" id="TIGR00347">
    <property type="entry name" value="bioD"/>
    <property type="match status" value="1"/>
</dbReference>
<dbReference type="SUPFAM" id="SSF52540">
    <property type="entry name" value="P-loop containing nucleoside triphosphate hydrolases"/>
    <property type="match status" value="1"/>
</dbReference>
<feature type="binding site" evidence="9">
    <location>
        <position position="17"/>
    </location>
    <ligand>
        <name>Mg(2+)</name>
        <dbReference type="ChEBI" id="CHEBI:18420"/>
    </ligand>
</feature>
<keyword evidence="3 9" id="KW-0479">Metal-binding</keyword>
<dbReference type="Pfam" id="PF13500">
    <property type="entry name" value="AAA_26"/>
    <property type="match status" value="1"/>
</dbReference>
<keyword evidence="6 9" id="KW-0067">ATP-binding</keyword>
<evidence type="ECO:0000256" key="2">
    <source>
        <dbReference type="ARBA" id="ARBA00022598"/>
    </source>
</evidence>
<feature type="binding site" evidence="9">
    <location>
        <begin position="167"/>
        <end position="168"/>
    </location>
    <ligand>
        <name>ATP</name>
        <dbReference type="ChEBI" id="CHEBI:30616"/>
    </ligand>
</feature>